<dbReference type="SUPFAM" id="SSF53300">
    <property type="entry name" value="vWA-like"/>
    <property type="match status" value="1"/>
</dbReference>
<comment type="caution">
    <text evidence="3">The sequence shown here is derived from an EMBL/GenBank/DDBJ whole genome shotgun (WGS) entry which is preliminary data.</text>
</comment>
<feature type="compositionally biased region" description="Polar residues" evidence="1">
    <location>
        <begin position="332"/>
        <end position="342"/>
    </location>
</feature>
<reference evidence="3 4" key="1">
    <citation type="journal article" date="2019" name="Int. J. Syst. Evol. Microbiol.">
        <title>The Global Catalogue of Microorganisms (GCM) 10K type strain sequencing project: providing services to taxonomists for standard genome sequencing and annotation.</title>
        <authorList>
            <consortium name="The Broad Institute Genomics Platform"/>
            <consortium name="The Broad Institute Genome Sequencing Center for Infectious Disease"/>
            <person name="Wu L."/>
            <person name="Ma J."/>
        </authorList>
    </citation>
    <scope>NUCLEOTIDE SEQUENCE [LARGE SCALE GENOMIC DNA]</scope>
    <source>
        <strain evidence="3 4">JCM 15395</strain>
    </source>
</reference>
<dbReference type="InterPro" id="IPR036465">
    <property type="entry name" value="vWFA_dom_sf"/>
</dbReference>
<evidence type="ECO:0000256" key="1">
    <source>
        <dbReference type="SAM" id="MobiDB-lite"/>
    </source>
</evidence>
<organism evidence="3 4">
    <name type="scientific">Virgibacillus siamensis</name>
    <dbReference type="NCBI Taxonomy" id="480071"/>
    <lineage>
        <taxon>Bacteria</taxon>
        <taxon>Bacillati</taxon>
        <taxon>Bacillota</taxon>
        <taxon>Bacilli</taxon>
        <taxon>Bacillales</taxon>
        <taxon>Bacillaceae</taxon>
        <taxon>Virgibacillus</taxon>
    </lineage>
</organism>
<accession>A0ABN1GM35</accession>
<feature type="domain" description="VWFA" evidence="2">
    <location>
        <begin position="445"/>
        <end position="636"/>
    </location>
</feature>
<feature type="region of interest" description="Disordered" evidence="1">
    <location>
        <begin position="296"/>
        <end position="356"/>
    </location>
</feature>
<dbReference type="CDD" id="cd01454">
    <property type="entry name" value="vWA_norD_type"/>
    <property type="match status" value="1"/>
</dbReference>
<protein>
    <submittedName>
        <fullName evidence="3">Nitric oxide reductase activation protein NorD</fullName>
    </submittedName>
</protein>
<dbReference type="InterPro" id="IPR002035">
    <property type="entry name" value="VWF_A"/>
</dbReference>
<dbReference type="RefSeq" id="WP_343816026.1">
    <property type="nucleotide sequence ID" value="NZ_BAAADS010000025.1"/>
</dbReference>
<proteinExistence type="predicted"/>
<dbReference type="InterPro" id="IPR051928">
    <property type="entry name" value="NorD/CobT"/>
</dbReference>
<evidence type="ECO:0000313" key="3">
    <source>
        <dbReference type="EMBL" id="GAA0614363.1"/>
    </source>
</evidence>
<dbReference type="SMART" id="SM00327">
    <property type="entry name" value="VWA"/>
    <property type="match status" value="1"/>
</dbReference>
<sequence>MKYNRWDDSKIDTALYMLLQDLTTVFSNQPDLTFEYKHGSFIDIPEKTVSGSHHWDVNEKKIQQSGYKSDVFLRVLGTLHHSHLPSVHSFSENTAQTKLSKFSMQFFTLLEDLRLENLIVKGRPGTERDFTIRRNYLKHYFDTQRSTNVTRGYPLDELFCLIYLLLQADQPDPNFPGASEKQLNQLEKIKPLLYRAFEATDTLNVAKITEQITQMLEENYHDMFNTYFAFPITHHEQFTKDTVFDELTRTDPLENDDREDTDQNDSEYIDEEFSTWHRENENNDRKQTFLQFELDSGTKTNIQGGNARETEDGDQAEGTIQGESGKSDRNDYSNVDSLQKKVTSSEEREADESGYGEANQYAAAIDKYATAPTEADKQSYQDAVRKIEDHKRRLATTIEKVLEHQMNAPRKNLLFGRLSKKLLPVITDENPRIFYKKNDESSAIDAAFTLLVDCSASMHNKMDETKLGITLFHEVLNQLKIPHSIIGFWEEANDVKDTYQPNYFHHVHQFQDSFYRNNGANIMQLEPQEDNRDGFSIRRTAEQLAARREKHKFLLVFSDGEPAAANYDQNGIIDTNVAVAEARKQGIDVIGMFLAEGEIDEREDATMQNIYGRERLMIPGVEQLPEHFAPLLKRLLLRTV</sequence>
<gene>
    <name evidence="3" type="ORF">GCM10009001_34550</name>
</gene>
<dbReference type="Gene3D" id="3.40.50.410">
    <property type="entry name" value="von Willebrand factor, type A domain"/>
    <property type="match status" value="1"/>
</dbReference>
<name>A0ABN1GM35_9BACI</name>
<dbReference type="PANTHER" id="PTHR41248">
    <property type="entry name" value="NORD PROTEIN"/>
    <property type="match status" value="1"/>
</dbReference>
<evidence type="ECO:0000259" key="2">
    <source>
        <dbReference type="SMART" id="SM00327"/>
    </source>
</evidence>
<evidence type="ECO:0000313" key="4">
    <source>
        <dbReference type="Proteomes" id="UP001500866"/>
    </source>
</evidence>
<dbReference type="PANTHER" id="PTHR41248:SF1">
    <property type="entry name" value="NORD PROTEIN"/>
    <property type="match status" value="1"/>
</dbReference>
<dbReference type="EMBL" id="BAAADS010000025">
    <property type="protein sequence ID" value="GAA0614363.1"/>
    <property type="molecule type" value="Genomic_DNA"/>
</dbReference>
<dbReference type="Proteomes" id="UP001500866">
    <property type="component" value="Unassembled WGS sequence"/>
</dbReference>
<keyword evidence="4" id="KW-1185">Reference proteome</keyword>